<dbReference type="OrthoDB" id="1494254at2"/>
<reference evidence="3 4" key="1">
    <citation type="submission" date="2019-06" db="EMBL/GenBank/DDBJ databases">
        <title>Martelella lutilitoris sp. nov., isolated from a tidal mudflat.</title>
        <authorList>
            <person name="Kim Y.-J."/>
        </authorList>
    </citation>
    <scope>NUCLEOTIDE SEQUENCE [LARGE SCALE GENOMIC DNA]</scope>
    <source>
        <strain evidence="3 4">GH2-6</strain>
    </source>
</reference>
<sequence>MTEGFVEPGEEGPVTVQVSRRVRPGREADYEAWLRGIVEAAKAFPGHMGVNILKPSGKTGGRYVLIYRFDSFAHCEAWENSAERADFVDRLGDLVEGETERRRVTGLEAWFELPELPVSKPAPRWKMSIVLIAVVFVLVYPLQLIVPPIVPDWPHWAKTLTIAVIQVLAMTYVVMPRVTKALKSWLFAG</sequence>
<name>A0A5C4JMD9_9HYPH</name>
<dbReference type="InterPro" id="IPR007138">
    <property type="entry name" value="ABM_dom"/>
</dbReference>
<feature type="transmembrane region" description="Helical" evidence="1">
    <location>
        <begin position="156"/>
        <end position="175"/>
    </location>
</feature>
<keyword evidence="4" id="KW-1185">Reference proteome</keyword>
<keyword evidence="3" id="KW-0560">Oxidoreductase</keyword>
<dbReference type="Proteomes" id="UP000307874">
    <property type="component" value="Unassembled WGS sequence"/>
</dbReference>
<dbReference type="Gene3D" id="3.30.70.100">
    <property type="match status" value="1"/>
</dbReference>
<dbReference type="Pfam" id="PF03992">
    <property type="entry name" value="ABM"/>
    <property type="match status" value="1"/>
</dbReference>
<organism evidence="3 4">
    <name type="scientific">Martelella lutilitoris</name>
    <dbReference type="NCBI Taxonomy" id="2583532"/>
    <lineage>
        <taxon>Bacteria</taxon>
        <taxon>Pseudomonadati</taxon>
        <taxon>Pseudomonadota</taxon>
        <taxon>Alphaproteobacteria</taxon>
        <taxon>Hyphomicrobiales</taxon>
        <taxon>Aurantimonadaceae</taxon>
        <taxon>Martelella</taxon>
    </lineage>
</organism>
<evidence type="ECO:0000313" key="3">
    <source>
        <dbReference type="EMBL" id="TNB46625.1"/>
    </source>
</evidence>
<keyword evidence="1" id="KW-0472">Membrane</keyword>
<evidence type="ECO:0000313" key="4">
    <source>
        <dbReference type="Proteomes" id="UP000307874"/>
    </source>
</evidence>
<dbReference type="RefSeq" id="WP_138749614.1">
    <property type="nucleotide sequence ID" value="NZ_VCLB01000009.1"/>
</dbReference>
<dbReference type="EMBL" id="VCLB01000009">
    <property type="protein sequence ID" value="TNB46625.1"/>
    <property type="molecule type" value="Genomic_DNA"/>
</dbReference>
<dbReference type="PANTHER" id="PTHR40057:SF1">
    <property type="entry name" value="SLR1162 PROTEIN"/>
    <property type="match status" value="1"/>
</dbReference>
<keyword evidence="3" id="KW-0503">Monooxygenase</keyword>
<evidence type="ECO:0000259" key="2">
    <source>
        <dbReference type="PROSITE" id="PS51725"/>
    </source>
</evidence>
<protein>
    <submittedName>
        <fullName evidence="3">Antibiotic biosynthesis monooxygenase</fullName>
    </submittedName>
</protein>
<accession>A0A5C4JMD9</accession>
<dbReference type="SUPFAM" id="SSF54909">
    <property type="entry name" value="Dimeric alpha+beta barrel"/>
    <property type="match status" value="1"/>
</dbReference>
<keyword evidence="1" id="KW-0812">Transmembrane</keyword>
<dbReference type="PROSITE" id="PS51725">
    <property type="entry name" value="ABM"/>
    <property type="match status" value="1"/>
</dbReference>
<feature type="domain" description="ABM" evidence="2">
    <location>
        <begin position="14"/>
        <end position="104"/>
    </location>
</feature>
<dbReference type="InterPro" id="IPR011008">
    <property type="entry name" value="Dimeric_a/b-barrel"/>
</dbReference>
<gene>
    <name evidence="3" type="ORF">FF124_16655</name>
</gene>
<dbReference type="InterPro" id="IPR038762">
    <property type="entry name" value="ABM_predict"/>
</dbReference>
<comment type="caution">
    <text evidence="3">The sequence shown here is derived from an EMBL/GenBank/DDBJ whole genome shotgun (WGS) entry which is preliminary data.</text>
</comment>
<dbReference type="AlphaFoldDB" id="A0A5C4JMD9"/>
<dbReference type="GO" id="GO:0004497">
    <property type="term" value="F:monooxygenase activity"/>
    <property type="evidence" value="ECO:0007669"/>
    <property type="project" value="UniProtKB-KW"/>
</dbReference>
<evidence type="ECO:0000256" key="1">
    <source>
        <dbReference type="SAM" id="Phobius"/>
    </source>
</evidence>
<proteinExistence type="predicted"/>
<feature type="transmembrane region" description="Helical" evidence="1">
    <location>
        <begin position="129"/>
        <end position="150"/>
    </location>
</feature>
<dbReference type="PANTHER" id="PTHR40057">
    <property type="entry name" value="SLR1162 PROTEIN"/>
    <property type="match status" value="1"/>
</dbReference>
<keyword evidence="1" id="KW-1133">Transmembrane helix</keyword>